<dbReference type="GO" id="GO:0006631">
    <property type="term" value="P:fatty acid metabolic process"/>
    <property type="evidence" value="ECO:0007669"/>
    <property type="project" value="TreeGrafter"/>
</dbReference>
<keyword evidence="3 7" id="KW-0808">Transferase</keyword>
<dbReference type="SUPFAM" id="SSF69593">
    <property type="entry name" value="Glycerol-3-phosphate (1)-acyltransferase"/>
    <property type="match status" value="1"/>
</dbReference>
<dbReference type="PANTHER" id="PTHR12563:SF17">
    <property type="entry name" value="DIHYDROXYACETONE PHOSPHATE ACYLTRANSFERASE"/>
    <property type="match status" value="1"/>
</dbReference>
<dbReference type="SMART" id="SM00563">
    <property type="entry name" value="PlsC"/>
    <property type="match status" value="1"/>
</dbReference>
<dbReference type="OrthoDB" id="10255570at2759"/>
<dbReference type="STRING" id="299467.A0A443STV3"/>
<dbReference type="Proteomes" id="UP000288716">
    <property type="component" value="Unassembled WGS sequence"/>
</dbReference>
<reference evidence="7 8" key="1">
    <citation type="journal article" date="2018" name="Gigascience">
        <title>Genomes of trombidid mites reveal novel predicted allergens and laterally-transferred genes associated with secondary metabolism.</title>
        <authorList>
            <person name="Dong X."/>
            <person name="Chaisiri K."/>
            <person name="Xia D."/>
            <person name="Armstrong S.D."/>
            <person name="Fang Y."/>
            <person name="Donnelly M.J."/>
            <person name="Kadowaki T."/>
            <person name="McGarry J.W."/>
            <person name="Darby A.C."/>
            <person name="Makepeace B.L."/>
        </authorList>
    </citation>
    <scope>NUCLEOTIDE SEQUENCE [LARGE SCALE GENOMIC DNA]</scope>
    <source>
        <strain evidence="7">UoL-UT</strain>
    </source>
</reference>
<gene>
    <name evidence="7" type="ORF">B4U80_04144</name>
</gene>
<comment type="similarity">
    <text evidence="2">Belongs to the GPAT/DAPAT family.</text>
</comment>
<evidence type="ECO:0000259" key="6">
    <source>
        <dbReference type="SMART" id="SM00563"/>
    </source>
</evidence>
<dbReference type="GO" id="GO:0005778">
    <property type="term" value="C:peroxisomal membrane"/>
    <property type="evidence" value="ECO:0007669"/>
    <property type="project" value="TreeGrafter"/>
</dbReference>
<dbReference type="GO" id="GO:0008654">
    <property type="term" value="P:phospholipid biosynthetic process"/>
    <property type="evidence" value="ECO:0007669"/>
    <property type="project" value="TreeGrafter"/>
</dbReference>
<evidence type="ECO:0000256" key="1">
    <source>
        <dbReference type="ARBA" id="ARBA00004184"/>
    </source>
</evidence>
<dbReference type="AlphaFoldDB" id="A0A443STV3"/>
<dbReference type="GO" id="GO:0008611">
    <property type="term" value="P:ether lipid biosynthetic process"/>
    <property type="evidence" value="ECO:0007669"/>
    <property type="project" value="TreeGrafter"/>
</dbReference>
<dbReference type="GO" id="GO:0031966">
    <property type="term" value="C:mitochondrial membrane"/>
    <property type="evidence" value="ECO:0007669"/>
    <property type="project" value="TreeGrafter"/>
</dbReference>
<dbReference type="InterPro" id="IPR041728">
    <property type="entry name" value="GPAT/DHAPAT_LPLAT"/>
</dbReference>
<dbReference type="InterPro" id="IPR022284">
    <property type="entry name" value="GPAT/DHAPAT"/>
</dbReference>
<evidence type="ECO:0000256" key="4">
    <source>
        <dbReference type="ARBA" id="ARBA00023136"/>
    </source>
</evidence>
<evidence type="ECO:0000256" key="2">
    <source>
        <dbReference type="ARBA" id="ARBA00007937"/>
    </source>
</evidence>
<dbReference type="Pfam" id="PF19277">
    <property type="entry name" value="GPAT_C"/>
    <property type="match status" value="1"/>
</dbReference>
<evidence type="ECO:0000256" key="5">
    <source>
        <dbReference type="ARBA" id="ARBA00023315"/>
    </source>
</evidence>
<feature type="domain" description="Phospholipid/glycerol acyltransferase" evidence="6">
    <location>
        <begin position="82"/>
        <end position="213"/>
    </location>
</feature>
<keyword evidence="5 7" id="KW-0012">Acyltransferase</keyword>
<dbReference type="VEuPathDB" id="VectorBase:LDEU001064"/>
<organism evidence="7 8">
    <name type="scientific">Leptotrombidium deliense</name>
    <dbReference type="NCBI Taxonomy" id="299467"/>
    <lineage>
        <taxon>Eukaryota</taxon>
        <taxon>Metazoa</taxon>
        <taxon>Ecdysozoa</taxon>
        <taxon>Arthropoda</taxon>
        <taxon>Chelicerata</taxon>
        <taxon>Arachnida</taxon>
        <taxon>Acari</taxon>
        <taxon>Acariformes</taxon>
        <taxon>Trombidiformes</taxon>
        <taxon>Prostigmata</taxon>
        <taxon>Anystina</taxon>
        <taxon>Parasitengona</taxon>
        <taxon>Trombiculoidea</taxon>
        <taxon>Trombiculidae</taxon>
        <taxon>Leptotrombidium</taxon>
    </lineage>
</organism>
<name>A0A443STV3_9ACAR</name>
<accession>A0A443STV3</accession>
<dbReference type="InterPro" id="IPR045520">
    <property type="entry name" value="GPAT/DHAPAT_C"/>
</dbReference>
<evidence type="ECO:0000313" key="7">
    <source>
        <dbReference type="EMBL" id="RWS30975.1"/>
    </source>
</evidence>
<sequence length="579" mass="66290">MLRESPNLKKKIEAILEEMAHSWSLKYIRFVGFFLTKVMKSIYRKVLVYDRIDISHSSIFYPSNGDLTVNSVINEISKKYPILYMPTHRSYADFLLFSYICFHMNLPLPSIAAGIDFLSLNQVASLLRACGAFFIRRSFKNAGDALYWHTFRAYIQTQLRGGERPIEFFVEGTRSRSGKFLYPKIGLLSIALELLLTSQVPDLVIIPISVTYDRTLEEELYAKELVPPKFHPCSGTKPKETTSHLLQGAKRILAQDFGSVYIRFGTPISLKQLCDITNLRMSYSLESKENATILSTPEHLHFINDVAVKVIDEQKRLLVVTPFTIFCLCVVSSVCNNSCISEDACVNIAVSQVIKDIESLSLILGNHSLSHAINGNSIHDEFMEYCKIHKKLVELKNDEVIVNIGNRVTLTQLQHYSNQVFQLIIDVALCCYSENYANFCVLKDLLSKEFVFPNIENKVSFEKAMNSKRVLNERIIHFLKSQTAYFVGFYMNVMHLLTSFPSPFSSLKELIKSIHNQSEVTLDIVQNAIHLMYEKGIVRRSPNTIDFYKLKNFYEQIACMLKNGLYLQPQLSEMMKAKL</sequence>
<dbReference type="InterPro" id="IPR002123">
    <property type="entry name" value="Plipid/glycerol_acylTrfase"/>
</dbReference>
<comment type="caution">
    <text evidence="7">The sequence shown here is derived from an EMBL/GenBank/DDBJ whole genome shotgun (WGS) entry which is preliminary data.</text>
</comment>
<protein>
    <submittedName>
        <fullName evidence="7">Dihydroxyacetone phosphate acyltransferase-like protein</fullName>
    </submittedName>
</protein>
<dbReference type="PANTHER" id="PTHR12563">
    <property type="entry name" value="GLYCEROL-3-PHOSPHATE ACYLTRANSFERASE"/>
    <property type="match status" value="1"/>
</dbReference>
<dbReference type="Pfam" id="PF01553">
    <property type="entry name" value="Acyltransferase"/>
    <property type="match status" value="1"/>
</dbReference>
<comment type="subcellular location">
    <subcellularLocation>
        <location evidence="1">Endomembrane system</location>
        <topology evidence="1">Peripheral membrane protein</topology>
    </subcellularLocation>
</comment>
<dbReference type="CDD" id="cd07993">
    <property type="entry name" value="LPLAT_DHAPAT-like"/>
    <property type="match status" value="1"/>
</dbReference>
<proteinExistence type="inferred from homology"/>
<dbReference type="GO" id="GO:0016287">
    <property type="term" value="F:glycerone-phosphate O-acyltransferase activity"/>
    <property type="evidence" value="ECO:0007669"/>
    <property type="project" value="TreeGrafter"/>
</dbReference>
<keyword evidence="4" id="KW-0472">Membrane</keyword>
<dbReference type="GO" id="GO:0019432">
    <property type="term" value="P:triglyceride biosynthetic process"/>
    <property type="evidence" value="ECO:0007669"/>
    <property type="project" value="TreeGrafter"/>
</dbReference>
<dbReference type="GO" id="GO:0012505">
    <property type="term" value="C:endomembrane system"/>
    <property type="evidence" value="ECO:0007669"/>
    <property type="project" value="UniProtKB-SubCell"/>
</dbReference>
<evidence type="ECO:0000313" key="8">
    <source>
        <dbReference type="Proteomes" id="UP000288716"/>
    </source>
</evidence>
<dbReference type="EMBL" id="NCKV01000311">
    <property type="protein sequence ID" value="RWS30975.1"/>
    <property type="molecule type" value="Genomic_DNA"/>
</dbReference>
<keyword evidence="8" id="KW-1185">Reference proteome</keyword>
<evidence type="ECO:0000256" key="3">
    <source>
        <dbReference type="ARBA" id="ARBA00022679"/>
    </source>
</evidence>
<dbReference type="GO" id="GO:0004366">
    <property type="term" value="F:glycerol-3-phosphate O-acyltransferase activity"/>
    <property type="evidence" value="ECO:0007669"/>
    <property type="project" value="TreeGrafter"/>
</dbReference>